<dbReference type="AlphaFoldDB" id="A0A5C6U5A9"/>
<dbReference type="InterPro" id="IPR023827">
    <property type="entry name" value="Peptidase_S8_Asp-AS"/>
</dbReference>
<feature type="compositionally biased region" description="Basic residues" evidence="6">
    <location>
        <begin position="328"/>
        <end position="337"/>
    </location>
</feature>
<keyword evidence="2" id="KW-0645">Protease</keyword>
<evidence type="ECO:0000313" key="8">
    <source>
        <dbReference type="EMBL" id="TXC67026.1"/>
    </source>
</evidence>
<keyword evidence="9" id="KW-1185">Reference proteome</keyword>
<feature type="domain" description="Peptidase S8/S53" evidence="7">
    <location>
        <begin position="140"/>
        <end position="287"/>
    </location>
</feature>
<comment type="similarity">
    <text evidence="1 5">Belongs to the peptidase S8 family.</text>
</comment>
<dbReference type="Proteomes" id="UP000321832">
    <property type="component" value="Unassembled WGS sequence"/>
</dbReference>
<dbReference type="InterPro" id="IPR022398">
    <property type="entry name" value="Peptidase_S8_His-AS"/>
</dbReference>
<dbReference type="GO" id="GO:0004252">
    <property type="term" value="F:serine-type endopeptidase activity"/>
    <property type="evidence" value="ECO:0007669"/>
    <property type="project" value="InterPro"/>
</dbReference>
<reference evidence="8 9" key="1">
    <citation type="submission" date="2019-08" db="EMBL/GenBank/DDBJ databases">
        <authorList>
            <person name="Khan S.A."/>
            <person name="Jeon C.O."/>
            <person name="Jeong S.E."/>
        </authorList>
    </citation>
    <scope>NUCLEOTIDE SEQUENCE [LARGE SCALE GENOMIC DNA]</scope>
    <source>
        <strain evidence="9">IMCC1728</strain>
    </source>
</reference>
<organism evidence="8 9">
    <name type="scientific">Piscinibacter aquaticus</name>
    <dbReference type="NCBI Taxonomy" id="392597"/>
    <lineage>
        <taxon>Bacteria</taxon>
        <taxon>Pseudomonadati</taxon>
        <taxon>Pseudomonadota</taxon>
        <taxon>Betaproteobacteria</taxon>
        <taxon>Burkholderiales</taxon>
        <taxon>Sphaerotilaceae</taxon>
        <taxon>Piscinibacter</taxon>
    </lineage>
</organism>
<dbReference type="PRINTS" id="PR00723">
    <property type="entry name" value="SUBTILISIN"/>
</dbReference>
<dbReference type="PANTHER" id="PTHR43806">
    <property type="entry name" value="PEPTIDASE S8"/>
    <property type="match status" value="1"/>
</dbReference>
<dbReference type="PROSITE" id="PS00137">
    <property type="entry name" value="SUBTILASE_HIS"/>
    <property type="match status" value="1"/>
</dbReference>
<dbReference type="SUPFAM" id="SSF52743">
    <property type="entry name" value="Subtilisin-like"/>
    <property type="match status" value="1"/>
</dbReference>
<name>A0A5C6U5A9_9BURK</name>
<evidence type="ECO:0000256" key="1">
    <source>
        <dbReference type="ARBA" id="ARBA00011073"/>
    </source>
</evidence>
<evidence type="ECO:0000256" key="5">
    <source>
        <dbReference type="PROSITE-ProRule" id="PRU01240"/>
    </source>
</evidence>
<keyword evidence="3" id="KW-0378">Hydrolase</keyword>
<dbReference type="PROSITE" id="PS00136">
    <property type="entry name" value="SUBTILASE_ASP"/>
    <property type="match status" value="1"/>
</dbReference>
<evidence type="ECO:0000259" key="7">
    <source>
        <dbReference type="Pfam" id="PF00082"/>
    </source>
</evidence>
<accession>A0A5C6U5A9</accession>
<feature type="region of interest" description="Disordered" evidence="6">
    <location>
        <begin position="320"/>
        <end position="361"/>
    </location>
</feature>
<evidence type="ECO:0000256" key="2">
    <source>
        <dbReference type="ARBA" id="ARBA00022670"/>
    </source>
</evidence>
<dbReference type="EMBL" id="VOPW01000001">
    <property type="protein sequence ID" value="TXC67026.1"/>
    <property type="molecule type" value="Genomic_DNA"/>
</dbReference>
<comment type="caution">
    <text evidence="5">Lacks conserved residue(s) required for the propagation of feature annotation.</text>
</comment>
<protein>
    <submittedName>
        <fullName evidence="8">S8 family serine peptidase</fullName>
    </submittedName>
</protein>
<dbReference type="InterPro" id="IPR036852">
    <property type="entry name" value="Peptidase_S8/S53_dom_sf"/>
</dbReference>
<dbReference type="PROSITE" id="PS51892">
    <property type="entry name" value="SUBTILASE"/>
    <property type="match status" value="1"/>
</dbReference>
<proteinExistence type="inferred from homology"/>
<dbReference type="Gene3D" id="3.40.50.200">
    <property type="entry name" value="Peptidase S8/S53 domain"/>
    <property type="match status" value="1"/>
</dbReference>
<evidence type="ECO:0000256" key="4">
    <source>
        <dbReference type="ARBA" id="ARBA00022825"/>
    </source>
</evidence>
<keyword evidence="4" id="KW-0720">Serine protease</keyword>
<dbReference type="Pfam" id="PF00082">
    <property type="entry name" value="Peptidase_S8"/>
    <property type="match status" value="1"/>
</dbReference>
<comment type="caution">
    <text evidence="8">The sequence shown here is derived from an EMBL/GenBank/DDBJ whole genome shotgun (WGS) entry which is preliminary data.</text>
</comment>
<evidence type="ECO:0000256" key="6">
    <source>
        <dbReference type="SAM" id="MobiDB-lite"/>
    </source>
</evidence>
<dbReference type="InterPro" id="IPR000209">
    <property type="entry name" value="Peptidase_S8/S53_dom"/>
</dbReference>
<sequence>MIVKFKADSALLRKSAAGADQAQRDRALALGARVGLPMRAGFGIGERTQVVFVPGMSSEALAQRLAAEKDIEYAVPDRRKSRAAVPNDPLYASGGTPNANNFTGGPVVGQWYLKPPSASALASINAQSAWDVPAASAAPVVVAVLDTGIRADHPDLAGKLLPGYDFVGPDRNDDGSVRVPNTFLSAKDTNGWDADPSDEGDGITTAETNDSTSIFYHCTAPDDQGNYTGEFSSWHGTQVSGIIGAATNNGAGMASVGRERVRVLPVRVLAKCGGWDSEIVAGMKWAAGIAVPAVPANPNPARGAEHEPGRLRQLQCTLSRRDHADQRARRHDRRIGRQRSWAGGLRAGQLPGRDRRRRCAP</sequence>
<dbReference type="InterPro" id="IPR050131">
    <property type="entry name" value="Peptidase_S8_subtilisin-like"/>
</dbReference>
<dbReference type="PANTHER" id="PTHR43806:SF11">
    <property type="entry name" value="CEREVISIN-RELATED"/>
    <property type="match status" value="1"/>
</dbReference>
<evidence type="ECO:0000313" key="9">
    <source>
        <dbReference type="Proteomes" id="UP000321832"/>
    </source>
</evidence>
<evidence type="ECO:0000256" key="3">
    <source>
        <dbReference type="ARBA" id="ARBA00022801"/>
    </source>
</evidence>
<dbReference type="InterPro" id="IPR015500">
    <property type="entry name" value="Peptidase_S8_subtilisin-rel"/>
</dbReference>
<gene>
    <name evidence="8" type="ORF">FSC37_18485</name>
</gene>
<dbReference type="GO" id="GO:0006508">
    <property type="term" value="P:proteolysis"/>
    <property type="evidence" value="ECO:0007669"/>
    <property type="project" value="UniProtKB-KW"/>
</dbReference>